<evidence type="ECO:0000256" key="8">
    <source>
        <dbReference type="SAM" id="Phobius"/>
    </source>
</evidence>
<feature type="transmembrane region" description="Helical" evidence="8">
    <location>
        <begin position="309"/>
        <end position="326"/>
    </location>
</feature>
<evidence type="ECO:0000256" key="7">
    <source>
        <dbReference type="ARBA" id="ARBA00023136"/>
    </source>
</evidence>
<evidence type="ECO:0000256" key="2">
    <source>
        <dbReference type="ARBA" id="ARBA00007935"/>
    </source>
</evidence>
<evidence type="ECO:0000313" key="10">
    <source>
        <dbReference type="Proteomes" id="UP000063953"/>
    </source>
</evidence>
<dbReference type="STRING" id="1697053.AKN87_07730"/>
<dbReference type="GO" id="GO:0033214">
    <property type="term" value="P:siderophore-iron import into cell"/>
    <property type="evidence" value="ECO:0007669"/>
    <property type="project" value="TreeGrafter"/>
</dbReference>
<keyword evidence="7 8" id="KW-0472">Membrane</keyword>
<dbReference type="Pfam" id="PF01032">
    <property type="entry name" value="FecCD"/>
    <property type="match status" value="1"/>
</dbReference>
<proteinExistence type="inferred from homology"/>
<evidence type="ECO:0000256" key="1">
    <source>
        <dbReference type="ARBA" id="ARBA00004651"/>
    </source>
</evidence>
<accession>A0A0K1XDT0</accession>
<feature type="transmembrane region" description="Helical" evidence="8">
    <location>
        <begin position="12"/>
        <end position="33"/>
    </location>
</feature>
<feature type="transmembrane region" description="Helical" evidence="8">
    <location>
        <begin position="194"/>
        <end position="213"/>
    </location>
</feature>
<sequence length="334" mass="34590">MVMNKQLTRSALLQWLSVLVILLGLISFALVIGEADLSLWQGILAMFGHGDAVSVFLVQELRLPRIIAALLSGAALATAGCLLQTLARNRLATPNIIGLDNGATAFAVASIVAVPISLAAPVLALTGAATAAALAFGLSAGAGARGYRFIVMGIGVGAVFGALTNFMLARTDMDSANSAFPWTVGSLNGRPEQAIYWLAYALVLGLPAALYLARSLNSMRLSEAIAIGLGTAVKRTRWLTLMVTVLLTGFSIALVGPVGIIALAAPEAARNLSAAHRVPVLLSAVIGSGLMLLADLVGQHGFSPIEVPVGLITAIVGGPYLLWILLRKTQPRTL</sequence>
<dbReference type="Gene3D" id="1.10.3470.10">
    <property type="entry name" value="ABC transporter involved in vitamin B12 uptake, BtuC"/>
    <property type="match status" value="1"/>
</dbReference>
<organism evidence="9 10">
    <name type="scientific">Thiopseudomonas alkaliphila</name>
    <dbReference type="NCBI Taxonomy" id="1697053"/>
    <lineage>
        <taxon>Bacteria</taxon>
        <taxon>Pseudomonadati</taxon>
        <taxon>Pseudomonadota</taxon>
        <taxon>Gammaproteobacteria</taxon>
        <taxon>Pseudomonadales</taxon>
        <taxon>Pseudomonadaceae</taxon>
        <taxon>Thiopseudomonas</taxon>
    </lineage>
</organism>
<keyword evidence="4" id="KW-1003">Cell membrane</keyword>
<dbReference type="PANTHER" id="PTHR30472:SF24">
    <property type="entry name" value="FERRIC ENTEROBACTIN TRANSPORT SYSTEM PERMEASE PROTEIN FEPG"/>
    <property type="match status" value="1"/>
</dbReference>
<feature type="transmembrane region" description="Helical" evidence="8">
    <location>
        <begin position="39"/>
        <end position="59"/>
    </location>
</feature>
<dbReference type="GO" id="GO:0022857">
    <property type="term" value="F:transmembrane transporter activity"/>
    <property type="evidence" value="ECO:0007669"/>
    <property type="project" value="InterPro"/>
</dbReference>
<feature type="transmembrane region" description="Helical" evidence="8">
    <location>
        <begin position="66"/>
        <end position="87"/>
    </location>
</feature>
<keyword evidence="5 8" id="KW-0812">Transmembrane</keyword>
<comment type="subcellular location">
    <subcellularLocation>
        <location evidence="1">Cell membrane</location>
        <topology evidence="1">Multi-pass membrane protein</topology>
    </subcellularLocation>
</comment>
<gene>
    <name evidence="9" type="ORF">AKN88_05305</name>
</gene>
<dbReference type="AlphaFoldDB" id="A0A0K1XDT0"/>
<feature type="transmembrane region" description="Helical" evidence="8">
    <location>
        <begin position="149"/>
        <end position="168"/>
    </location>
</feature>
<evidence type="ECO:0000256" key="6">
    <source>
        <dbReference type="ARBA" id="ARBA00022989"/>
    </source>
</evidence>
<dbReference type="EMBL" id="CP012365">
    <property type="protein sequence ID" value="AKX59414.1"/>
    <property type="molecule type" value="Genomic_DNA"/>
</dbReference>
<feature type="transmembrane region" description="Helical" evidence="8">
    <location>
        <begin position="238"/>
        <end position="265"/>
    </location>
</feature>
<dbReference type="InterPro" id="IPR037294">
    <property type="entry name" value="ABC_BtuC-like"/>
</dbReference>
<keyword evidence="10" id="KW-1185">Reference proteome</keyword>
<feature type="transmembrane region" description="Helical" evidence="8">
    <location>
        <begin position="107"/>
        <end position="137"/>
    </location>
</feature>
<comment type="similarity">
    <text evidence="2">Belongs to the binding-protein-dependent transport system permease family. FecCD subfamily.</text>
</comment>
<reference evidence="9 10" key="1">
    <citation type="journal article" date="2015" name="Genome Announc.">
        <title>Genome Sequences of Oblitimonas alkaliphila gen. nov. sp. nov. (Proposed), a Novel Bacterium of the Pseudomonadaceae Family.</title>
        <authorList>
            <person name="Lauer A.C."/>
            <person name="Nicholson A.C."/>
            <person name="Humrighouse B.W."/>
            <person name="Emery B."/>
            <person name="Drobish A."/>
            <person name="Juieng P."/>
            <person name="Loparev V."/>
            <person name="McQuiston J.R."/>
        </authorList>
    </citation>
    <scope>NUCLEOTIDE SEQUENCE [LARGE SCALE GENOMIC DNA]</scope>
    <source>
        <strain evidence="9 10">E5571</strain>
    </source>
</reference>
<dbReference type="InterPro" id="IPR000522">
    <property type="entry name" value="ABC_transptr_permease_BtuC"/>
</dbReference>
<keyword evidence="6 8" id="KW-1133">Transmembrane helix</keyword>
<dbReference type="PANTHER" id="PTHR30472">
    <property type="entry name" value="FERRIC ENTEROBACTIN TRANSPORT SYSTEM PERMEASE PROTEIN"/>
    <property type="match status" value="1"/>
</dbReference>
<dbReference type="GO" id="GO:0005886">
    <property type="term" value="C:plasma membrane"/>
    <property type="evidence" value="ECO:0007669"/>
    <property type="project" value="UniProtKB-SubCell"/>
</dbReference>
<dbReference type="Proteomes" id="UP000063953">
    <property type="component" value="Chromosome"/>
</dbReference>
<name>A0A0K1XDT0_9GAMM</name>
<evidence type="ECO:0000256" key="3">
    <source>
        <dbReference type="ARBA" id="ARBA00022448"/>
    </source>
</evidence>
<dbReference type="SUPFAM" id="SSF81345">
    <property type="entry name" value="ABC transporter involved in vitamin B12 uptake, BtuC"/>
    <property type="match status" value="1"/>
</dbReference>
<evidence type="ECO:0000256" key="5">
    <source>
        <dbReference type="ARBA" id="ARBA00022692"/>
    </source>
</evidence>
<dbReference type="PATRIC" id="fig|1698449.3.peg.1061"/>
<dbReference type="CDD" id="cd06550">
    <property type="entry name" value="TM_ABC_iron-siderophores_like"/>
    <property type="match status" value="1"/>
</dbReference>
<protein>
    <submittedName>
        <fullName evidence="9">ABC transporter permease</fullName>
    </submittedName>
</protein>
<evidence type="ECO:0000256" key="4">
    <source>
        <dbReference type="ARBA" id="ARBA00022475"/>
    </source>
</evidence>
<evidence type="ECO:0000313" key="9">
    <source>
        <dbReference type="EMBL" id="AKX59414.1"/>
    </source>
</evidence>
<keyword evidence="3" id="KW-0813">Transport</keyword>